<reference evidence="2" key="1">
    <citation type="journal article" date="2021" name="Proc. Natl. Acad. Sci. U.S.A.">
        <title>A Catalog of Tens of Thousands of Viruses from Human Metagenomes Reveals Hidden Associations with Chronic Diseases.</title>
        <authorList>
            <person name="Tisza M.J."/>
            <person name="Buck C.B."/>
        </authorList>
    </citation>
    <scope>NUCLEOTIDE SEQUENCE</scope>
    <source>
        <strain evidence="2">CtnPP24</strain>
    </source>
</reference>
<accession>A0A8S5TYP8</accession>
<name>A0A8S5TYP8_9CAUD</name>
<organism evidence="2">
    <name type="scientific">Siphoviridae sp. ctnPP24</name>
    <dbReference type="NCBI Taxonomy" id="2825662"/>
    <lineage>
        <taxon>Viruses</taxon>
        <taxon>Duplodnaviria</taxon>
        <taxon>Heunggongvirae</taxon>
        <taxon>Uroviricota</taxon>
        <taxon>Caudoviricetes</taxon>
    </lineage>
</organism>
<dbReference type="InterPro" id="IPR053827">
    <property type="entry name" value="Gp10_C"/>
</dbReference>
<evidence type="ECO:0000259" key="1">
    <source>
        <dbReference type="Pfam" id="PF21939"/>
    </source>
</evidence>
<feature type="domain" description="Baseplate structural protein Gp10 C-terminal" evidence="1">
    <location>
        <begin position="7"/>
        <end position="111"/>
    </location>
</feature>
<protein>
    <submittedName>
        <fullName evidence="2">Baseplate protein</fullName>
    </submittedName>
</protein>
<dbReference type="Pfam" id="PF21939">
    <property type="entry name" value="Gp10_C"/>
    <property type="match status" value="1"/>
</dbReference>
<evidence type="ECO:0000313" key="2">
    <source>
        <dbReference type="EMBL" id="DAF87323.1"/>
    </source>
</evidence>
<sequence>MSNFVNLLDIIYPVGSIYFSTSSTSPASSVGGTWTQIKDANIAAKGNKYTNDYIGSYKIDKKQLPHHAHTIQVNRAQSDLSTLNTYGAEQIEMWTTSANAGTNGNKHQTTATFWLENSGGSQPFSVPDGTIAYSGGRKTSWVNLLYAWRMPHGGKNITRIRTHTMYGNGPHKLCFFEGVGL</sequence>
<proteinExistence type="predicted"/>
<dbReference type="EMBL" id="BK015962">
    <property type="protein sequence ID" value="DAF87323.1"/>
    <property type="molecule type" value="Genomic_DNA"/>
</dbReference>